<evidence type="ECO:0000256" key="1">
    <source>
        <dbReference type="SAM" id="Coils"/>
    </source>
</evidence>
<dbReference type="AlphaFoldDB" id="K3ZCY3"/>
<dbReference type="HOGENOM" id="CLU_1363510_0_0_1"/>
<organism evidence="2 3">
    <name type="scientific">Setaria italica</name>
    <name type="common">Foxtail millet</name>
    <name type="synonym">Panicum italicum</name>
    <dbReference type="NCBI Taxonomy" id="4555"/>
    <lineage>
        <taxon>Eukaryota</taxon>
        <taxon>Viridiplantae</taxon>
        <taxon>Streptophyta</taxon>
        <taxon>Embryophyta</taxon>
        <taxon>Tracheophyta</taxon>
        <taxon>Spermatophyta</taxon>
        <taxon>Magnoliopsida</taxon>
        <taxon>Liliopsida</taxon>
        <taxon>Poales</taxon>
        <taxon>Poaceae</taxon>
        <taxon>PACMAD clade</taxon>
        <taxon>Panicoideae</taxon>
        <taxon>Panicodae</taxon>
        <taxon>Paniceae</taxon>
        <taxon>Cenchrinae</taxon>
        <taxon>Setaria</taxon>
    </lineage>
</organism>
<feature type="coiled-coil region" evidence="1">
    <location>
        <begin position="85"/>
        <end position="112"/>
    </location>
</feature>
<name>K3ZCY3_SETIT</name>
<dbReference type="Gramene" id="KQL12724">
    <property type="protein sequence ID" value="KQL12724"/>
    <property type="gene ID" value="SETIT_024413mg"/>
</dbReference>
<keyword evidence="1" id="KW-0175">Coiled coil</keyword>
<sequence length="201" mass="23664">IVFGRKMHKKGNFKVGKKKCKLGVCNEYGIRVFDFKKGEQDSVLWGHMGIMLKTTSLEREVSLDVQMRIMSEYVHRLKGMGTSKWEAYKENKESINNTIRFLREQLARYKDRRLKFGLFYLAPHSTRMDIIVIRHLDHMPLNEAFRRSRLELEKRRCILEKYNASCQQPHASASLSSIVINNKLMMYTILSMFLGCMIIFC</sequence>
<reference evidence="2" key="2">
    <citation type="submission" date="2018-08" db="UniProtKB">
        <authorList>
            <consortium name="EnsemblPlants"/>
        </authorList>
    </citation>
    <scope>IDENTIFICATION</scope>
    <source>
        <strain evidence="2">Yugu1</strain>
    </source>
</reference>
<protein>
    <submittedName>
        <fullName evidence="2">Uncharacterized protein</fullName>
    </submittedName>
</protein>
<dbReference type="OMA" id="MLRWKAY"/>
<dbReference type="EnsemblPlants" id="KQL12724">
    <property type="protein sequence ID" value="KQL12724"/>
    <property type="gene ID" value="SETIT_024413mg"/>
</dbReference>
<proteinExistence type="predicted"/>
<keyword evidence="3" id="KW-1185">Reference proteome</keyword>
<dbReference type="InParanoid" id="K3ZCY3"/>
<reference evidence="3" key="1">
    <citation type="journal article" date="2012" name="Nat. Biotechnol.">
        <title>Reference genome sequence of the model plant Setaria.</title>
        <authorList>
            <person name="Bennetzen J.L."/>
            <person name="Schmutz J."/>
            <person name="Wang H."/>
            <person name="Percifield R."/>
            <person name="Hawkins J."/>
            <person name="Pontaroli A.C."/>
            <person name="Estep M."/>
            <person name="Feng L."/>
            <person name="Vaughn J.N."/>
            <person name="Grimwood J."/>
            <person name="Jenkins J."/>
            <person name="Barry K."/>
            <person name="Lindquist E."/>
            <person name="Hellsten U."/>
            <person name="Deshpande S."/>
            <person name="Wang X."/>
            <person name="Wu X."/>
            <person name="Mitros T."/>
            <person name="Triplett J."/>
            <person name="Yang X."/>
            <person name="Ye C.Y."/>
            <person name="Mauro-Herrera M."/>
            <person name="Wang L."/>
            <person name="Li P."/>
            <person name="Sharma M."/>
            <person name="Sharma R."/>
            <person name="Ronald P.C."/>
            <person name="Panaud O."/>
            <person name="Kellogg E.A."/>
            <person name="Brutnell T.P."/>
            <person name="Doust A.N."/>
            <person name="Tuskan G.A."/>
            <person name="Rokhsar D."/>
            <person name="Devos K.M."/>
        </authorList>
    </citation>
    <scope>NUCLEOTIDE SEQUENCE [LARGE SCALE GENOMIC DNA]</scope>
    <source>
        <strain evidence="3">cv. Yugu1</strain>
    </source>
</reference>
<evidence type="ECO:0000313" key="2">
    <source>
        <dbReference type="EnsemblPlants" id="KQL12724"/>
    </source>
</evidence>
<dbReference type="Proteomes" id="UP000004995">
    <property type="component" value="Unassembled WGS sequence"/>
</dbReference>
<accession>K3ZCY3</accession>
<dbReference type="EMBL" id="AGNK02001393">
    <property type="status" value="NOT_ANNOTATED_CDS"/>
    <property type="molecule type" value="Genomic_DNA"/>
</dbReference>
<evidence type="ECO:0000313" key="3">
    <source>
        <dbReference type="Proteomes" id="UP000004995"/>
    </source>
</evidence>